<organism evidence="11 12">
    <name type="scientific">Candidatus Enterocloster faecavium</name>
    <dbReference type="NCBI Taxonomy" id="2838560"/>
    <lineage>
        <taxon>Bacteria</taxon>
        <taxon>Bacillati</taxon>
        <taxon>Bacillota</taxon>
        <taxon>Clostridia</taxon>
        <taxon>Lachnospirales</taxon>
        <taxon>Lachnospiraceae</taxon>
        <taxon>Enterocloster</taxon>
    </lineage>
</organism>
<dbReference type="SUPFAM" id="SSF53067">
    <property type="entry name" value="Actin-like ATPase domain"/>
    <property type="match status" value="2"/>
</dbReference>
<dbReference type="InterPro" id="IPR000890">
    <property type="entry name" value="Aliphatic_acid_kin_short-chain"/>
</dbReference>
<dbReference type="GO" id="GO:0006083">
    <property type="term" value="P:acetate metabolic process"/>
    <property type="evidence" value="ECO:0007669"/>
    <property type="project" value="TreeGrafter"/>
</dbReference>
<dbReference type="NCBIfam" id="TIGR02707">
    <property type="entry name" value="butyr_kinase"/>
    <property type="match status" value="1"/>
</dbReference>
<keyword evidence="5 9" id="KW-0547">Nucleotide-binding</keyword>
<reference evidence="11" key="2">
    <citation type="submission" date="2021-04" db="EMBL/GenBank/DDBJ databases">
        <authorList>
            <person name="Gilroy R."/>
        </authorList>
    </citation>
    <scope>NUCLEOTIDE SEQUENCE</scope>
    <source>
        <strain evidence="11">CHK188-4685</strain>
    </source>
</reference>
<dbReference type="PROSITE" id="PS01075">
    <property type="entry name" value="ACETATE_KINASE_1"/>
    <property type="match status" value="1"/>
</dbReference>
<accession>A0A9D2RM52</accession>
<evidence type="ECO:0000256" key="1">
    <source>
        <dbReference type="ARBA" id="ARBA00004496"/>
    </source>
</evidence>
<keyword evidence="4 9" id="KW-0808">Transferase</keyword>
<dbReference type="InterPro" id="IPR011245">
    <property type="entry name" value="Butyrate_kin"/>
</dbReference>
<dbReference type="EMBL" id="DWYS01000116">
    <property type="protein sequence ID" value="HJB08121.1"/>
    <property type="molecule type" value="Genomic_DNA"/>
</dbReference>
<sequence>MRDKVLIINPGSTSTKIAVYCDDEMIHLESIQHSPEELRPFAHVADQKEFRLKKVEEVLEKAGIGLDELLCISARGGLLKPIPGGTYEVNDAMVQEMLHPKKEHACNLGALIARELADEAGVKAYIVDPVVVDELWPLARMTGLKDVNRVCQFHVLNQKAIARKVARVLGKSYQDVNVIVCHIGGGVTVGMHRKGKVVDVNNGLDGDGPMSPERSGGLPNSDVLDLAYREGLTYEQAYKTMVGRGGWVSHLGTNDAREVEKRIEEGDDYAKLVFETTAYQIAKEVGALATTVNGRVDAIALTGGIAHSKRMTDWITDRVSFIAPVYRYPGEGEIQALYEGAMRVERGEEEVQIYQ</sequence>
<dbReference type="GO" id="GO:0047761">
    <property type="term" value="F:butyrate kinase activity"/>
    <property type="evidence" value="ECO:0007669"/>
    <property type="project" value="UniProtKB-UniRule"/>
</dbReference>
<evidence type="ECO:0000313" key="11">
    <source>
        <dbReference type="EMBL" id="HJB08121.1"/>
    </source>
</evidence>
<dbReference type="HAMAP" id="MF_00542">
    <property type="entry name" value="Butyrate_kinase"/>
    <property type="match status" value="1"/>
</dbReference>
<keyword evidence="7 9" id="KW-0067">ATP-binding</keyword>
<evidence type="ECO:0000256" key="3">
    <source>
        <dbReference type="ARBA" id="ARBA00022490"/>
    </source>
</evidence>
<evidence type="ECO:0000256" key="7">
    <source>
        <dbReference type="ARBA" id="ARBA00022840"/>
    </source>
</evidence>
<evidence type="ECO:0000256" key="8">
    <source>
        <dbReference type="ARBA" id="ARBA00048596"/>
    </source>
</evidence>
<comment type="similarity">
    <text evidence="2 9 10">Belongs to the acetokinase family.</text>
</comment>
<dbReference type="NCBIfam" id="NF002834">
    <property type="entry name" value="PRK03011.1-5"/>
    <property type="match status" value="1"/>
</dbReference>
<dbReference type="GO" id="GO:0005737">
    <property type="term" value="C:cytoplasm"/>
    <property type="evidence" value="ECO:0007669"/>
    <property type="project" value="UniProtKB-SubCell"/>
</dbReference>
<dbReference type="Pfam" id="PF00871">
    <property type="entry name" value="Acetate_kinase"/>
    <property type="match status" value="1"/>
</dbReference>
<dbReference type="CDD" id="cd24011">
    <property type="entry name" value="ASKHA_NBD_BK"/>
    <property type="match status" value="1"/>
</dbReference>
<comment type="subcellular location">
    <subcellularLocation>
        <location evidence="1 9">Cytoplasm</location>
    </subcellularLocation>
</comment>
<evidence type="ECO:0000256" key="9">
    <source>
        <dbReference type="HAMAP-Rule" id="MF_00542"/>
    </source>
</evidence>
<dbReference type="AlphaFoldDB" id="A0A9D2RM52"/>
<evidence type="ECO:0000256" key="5">
    <source>
        <dbReference type="ARBA" id="ARBA00022741"/>
    </source>
</evidence>
<keyword evidence="3 9" id="KW-0963">Cytoplasm</keyword>
<dbReference type="PRINTS" id="PR00471">
    <property type="entry name" value="ACETATEKNASE"/>
</dbReference>
<keyword evidence="6 9" id="KW-0418">Kinase</keyword>
<evidence type="ECO:0000256" key="4">
    <source>
        <dbReference type="ARBA" id="ARBA00022679"/>
    </source>
</evidence>
<dbReference type="InterPro" id="IPR043129">
    <property type="entry name" value="ATPase_NBD"/>
</dbReference>
<dbReference type="PIRSF" id="PIRSF036458">
    <property type="entry name" value="Butyrate_kin"/>
    <property type="match status" value="1"/>
</dbReference>
<dbReference type="InterPro" id="IPR023865">
    <property type="entry name" value="Aliphatic_acid_kinase_CS"/>
</dbReference>
<dbReference type="EC" id="2.7.2.7" evidence="9"/>
<dbReference type="Proteomes" id="UP000886804">
    <property type="component" value="Unassembled WGS sequence"/>
</dbReference>
<gene>
    <name evidence="9 11" type="primary">buk</name>
    <name evidence="11" type="ORF">H9716_09730</name>
</gene>
<dbReference type="GO" id="GO:0005524">
    <property type="term" value="F:ATP binding"/>
    <property type="evidence" value="ECO:0007669"/>
    <property type="project" value="UniProtKB-KW"/>
</dbReference>
<comment type="caution">
    <text evidence="11">The sequence shown here is derived from an EMBL/GenBank/DDBJ whole genome shotgun (WGS) entry which is preliminary data.</text>
</comment>
<evidence type="ECO:0000313" key="12">
    <source>
        <dbReference type="Proteomes" id="UP000886804"/>
    </source>
</evidence>
<comment type="catalytic activity">
    <reaction evidence="8 9">
        <text>butanoate + ATP = butanoyl phosphate + ADP</text>
        <dbReference type="Rhea" id="RHEA:13585"/>
        <dbReference type="ChEBI" id="CHEBI:17968"/>
        <dbReference type="ChEBI" id="CHEBI:30616"/>
        <dbReference type="ChEBI" id="CHEBI:58079"/>
        <dbReference type="ChEBI" id="CHEBI:456216"/>
        <dbReference type="EC" id="2.7.2.7"/>
    </reaction>
</comment>
<name>A0A9D2RM52_9FIRM</name>
<protein>
    <recommendedName>
        <fullName evidence="9">Probable butyrate kinase</fullName>
        <shortName evidence="9">BK</shortName>
        <ecNumber evidence="9">2.7.2.7</ecNumber>
    </recommendedName>
    <alternativeName>
        <fullName evidence="9">Branched-chain carboxylic acid kinase</fullName>
    </alternativeName>
</protein>
<dbReference type="Gene3D" id="3.30.420.40">
    <property type="match status" value="2"/>
</dbReference>
<evidence type="ECO:0000256" key="2">
    <source>
        <dbReference type="ARBA" id="ARBA00008748"/>
    </source>
</evidence>
<dbReference type="PANTHER" id="PTHR21060">
    <property type="entry name" value="ACETATE KINASE"/>
    <property type="match status" value="1"/>
</dbReference>
<proteinExistence type="inferred from homology"/>
<dbReference type="GO" id="GO:0008776">
    <property type="term" value="F:acetate kinase activity"/>
    <property type="evidence" value="ECO:0007669"/>
    <property type="project" value="TreeGrafter"/>
</dbReference>
<evidence type="ECO:0000256" key="10">
    <source>
        <dbReference type="RuleBase" id="RU003835"/>
    </source>
</evidence>
<evidence type="ECO:0000256" key="6">
    <source>
        <dbReference type="ARBA" id="ARBA00022777"/>
    </source>
</evidence>
<dbReference type="PANTHER" id="PTHR21060:SF3">
    <property type="entry name" value="BUTYRATE KINASE 2-RELATED"/>
    <property type="match status" value="1"/>
</dbReference>
<reference evidence="11" key="1">
    <citation type="journal article" date="2021" name="PeerJ">
        <title>Extensive microbial diversity within the chicken gut microbiome revealed by metagenomics and culture.</title>
        <authorList>
            <person name="Gilroy R."/>
            <person name="Ravi A."/>
            <person name="Getino M."/>
            <person name="Pursley I."/>
            <person name="Horton D.L."/>
            <person name="Alikhan N.F."/>
            <person name="Baker D."/>
            <person name="Gharbi K."/>
            <person name="Hall N."/>
            <person name="Watson M."/>
            <person name="Adriaenssens E.M."/>
            <person name="Foster-Nyarko E."/>
            <person name="Jarju S."/>
            <person name="Secka A."/>
            <person name="Antonio M."/>
            <person name="Oren A."/>
            <person name="Chaudhuri R.R."/>
            <person name="La Ragione R."/>
            <person name="Hildebrand F."/>
            <person name="Pallen M.J."/>
        </authorList>
    </citation>
    <scope>NUCLEOTIDE SEQUENCE</scope>
    <source>
        <strain evidence="11">CHK188-4685</strain>
    </source>
</reference>